<dbReference type="AlphaFoldDB" id="F2HIB3"/>
<dbReference type="InterPro" id="IPR001353">
    <property type="entry name" value="Proteasome_sua/b"/>
</dbReference>
<protein>
    <submittedName>
        <fullName evidence="4">26S proteasome chain protein</fullName>
    </submittedName>
</protein>
<name>F2HIB3_9CRYP</name>
<dbReference type="PANTHER" id="PTHR32194:SF2">
    <property type="entry name" value="PROTEASOME SUBUNIT BETA TYPE-1"/>
    <property type="match status" value="1"/>
</dbReference>
<organism evidence="4 5">
    <name type="scientific">Cryptomonas paramaecium</name>
    <dbReference type="NCBI Taxonomy" id="2898"/>
    <lineage>
        <taxon>Eukaryota</taxon>
        <taxon>Cryptophyceae</taxon>
        <taxon>Cryptomonadales</taxon>
        <taxon>Cryptomonadaceae</taxon>
        <taxon>Cryptomonas</taxon>
    </lineage>
</organism>
<dbReference type="SUPFAM" id="SSF56235">
    <property type="entry name" value="N-terminal nucleophile aminohydrolases (Ntn hydrolases)"/>
    <property type="match status" value="1"/>
</dbReference>
<reference evidence="4 5" key="1">
    <citation type="journal article" date="2011" name="Genome Biol. Evol.">
        <title>Complete nucleomorph genome sequence of the nonphotosynthetic alga Cryptomonas paramecium reveals a core nucleomorph gene set.</title>
        <authorList>
            <person name="Tanifuji G."/>
            <person name="Onodera N.T."/>
            <person name="Wheeler T.J."/>
            <person name="Dlutek M."/>
            <person name="Donaher N."/>
            <person name="Archibald J.M."/>
        </authorList>
    </citation>
    <scope>NUCLEOTIDE SEQUENCE [LARGE SCALE GENOMIC DNA]</scope>
    <source>
        <strain evidence="4 5">CCAP977/2A</strain>
    </source>
</reference>
<dbReference type="InterPro" id="IPR023333">
    <property type="entry name" value="Proteasome_suB-type"/>
</dbReference>
<keyword evidence="2" id="KW-0963">Cytoplasm</keyword>
<dbReference type="GO" id="GO:0005839">
    <property type="term" value="C:proteasome core complex"/>
    <property type="evidence" value="ECO:0007669"/>
    <property type="project" value="InterPro"/>
</dbReference>
<dbReference type="GO" id="GO:0051603">
    <property type="term" value="P:proteolysis involved in protein catabolic process"/>
    <property type="evidence" value="ECO:0007669"/>
    <property type="project" value="InterPro"/>
</dbReference>
<dbReference type="RefSeq" id="XP_003239935.1">
    <property type="nucleotide sequence ID" value="XM_003239887.1"/>
</dbReference>
<dbReference type="Proteomes" id="UP000243423">
    <property type="component" value="Nucleomorph 3"/>
</dbReference>
<gene>
    <name evidence="4" type="primary">prsB4</name>
    <name evidence="4" type="ORF">CPARA_3gp379</name>
</gene>
<dbReference type="Pfam" id="PF00227">
    <property type="entry name" value="Proteasome"/>
    <property type="match status" value="1"/>
</dbReference>
<proteinExistence type="predicted"/>
<keyword evidence="3 4" id="KW-0647">Proteasome</keyword>
<evidence type="ECO:0000313" key="4">
    <source>
        <dbReference type="EMBL" id="AEA39037.1"/>
    </source>
</evidence>
<geneLocation type="nucleomorph" evidence="4"/>
<evidence type="ECO:0000256" key="3">
    <source>
        <dbReference type="ARBA" id="ARBA00022942"/>
    </source>
</evidence>
<dbReference type="GeneID" id="10447291"/>
<evidence type="ECO:0000256" key="1">
    <source>
        <dbReference type="ARBA" id="ARBA00004123"/>
    </source>
</evidence>
<dbReference type="PANTHER" id="PTHR32194">
    <property type="entry name" value="METALLOPROTEASE TLDD"/>
    <property type="match status" value="1"/>
</dbReference>
<comment type="subcellular location">
    <subcellularLocation>
        <location evidence="1">Nucleus</location>
    </subcellularLocation>
</comment>
<keyword evidence="4" id="KW-0542">Nucleomorph</keyword>
<sequence>MDTVISLLGNNFGILVVNTFHSNSISFVKKNLDKLVEIGKDKLLVVNGYPGDIGYFTDFIHKAILFYTLKNRAYLSTHSIANFIRKEISDCFRNSPFKISMLLIGFDVGMGPSLYFIDYTGVIQRTNFYVQGYASFFLFSFLDKKFKYNMKIEEALLIVIWCITILKKRFVFNQVNFMVKTIDLNGSKNIGLV</sequence>
<accession>F2HIB3</accession>
<dbReference type="InterPro" id="IPR029055">
    <property type="entry name" value="Ntn_hydrolases_N"/>
</dbReference>
<dbReference type="GO" id="GO:0005634">
    <property type="term" value="C:nucleus"/>
    <property type="evidence" value="ECO:0007669"/>
    <property type="project" value="UniProtKB-SubCell"/>
</dbReference>
<evidence type="ECO:0000256" key="2">
    <source>
        <dbReference type="ARBA" id="ARBA00022490"/>
    </source>
</evidence>
<dbReference type="EMBL" id="CP002174">
    <property type="protein sequence ID" value="AEA39037.1"/>
    <property type="molecule type" value="Genomic_DNA"/>
</dbReference>
<dbReference type="Gene3D" id="3.60.20.10">
    <property type="entry name" value="Glutamine Phosphoribosylpyrophosphate, subunit 1, domain 1"/>
    <property type="match status" value="1"/>
</dbReference>
<dbReference type="GO" id="GO:0005737">
    <property type="term" value="C:cytoplasm"/>
    <property type="evidence" value="ECO:0007669"/>
    <property type="project" value="TreeGrafter"/>
</dbReference>
<evidence type="ECO:0000313" key="5">
    <source>
        <dbReference type="Proteomes" id="UP000243423"/>
    </source>
</evidence>